<feature type="non-terminal residue" evidence="1">
    <location>
        <position position="80"/>
    </location>
</feature>
<dbReference type="Proteomes" id="UP001516400">
    <property type="component" value="Unassembled WGS sequence"/>
</dbReference>
<sequence length="80" mass="9181">RGKSPTRVLYQTLTRIIDFLNDKKRIVLMCADLSKAFDILDHDILYQKLNKLGIRGLPLEIIRSNVTGRSQTVVERDPVT</sequence>
<proteinExistence type="predicted"/>
<dbReference type="EMBL" id="JABFTP020000083">
    <property type="protein sequence ID" value="KAL3275318.1"/>
    <property type="molecule type" value="Genomic_DNA"/>
</dbReference>
<feature type="non-terminal residue" evidence="1">
    <location>
        <position position="1"/>
    </location>
</feature>
<evidence type="ECO:0000313" key="2">
    <source>
        <dbReference type="Proteomes" id="UP001516400"/>
    </source>
</evidence>
<organism evidence="1 2">
    <name type="scientific">Cryptolaemus montrouzieri</name>
    <dbReference type="NCBI Taxonomy" id="559131"/>
    <lineage>
        <taxon>Eukaryota</taxon>
        <taxon>Metazoa</taxon>
        <taxon>Ecdysozoa</taxon>
        <taxon>Arthropoda</taxon>
        <taxon>Hexapoda</taxon>
        <taxon>Insecta</taxon>
        <taxon>Pterygota</taxon>
        <taxon>Neoptera</taxon>
        <taxon>Endopterygota</taxon>
        <taxon>Coleoptera</taxon>
        <taxon>Polyphaga</taxon>
        <taxon>Cucujiformia</taxon>
        <taxon>Coccinelloidea</taxon>
        <taxon>Coccinellidae</taxon>
        <taxon>Scymninae</taxon>
        <taxon>Scymnini</taxon>
        <taxon>Cryptolaemus</taxon>
    </lineage>
</organism>
<evidence type="ECO:0000313" key="1">
    <source>
        <dbReference type="EMBL" id="KAL3275318.1"/>
    </source>
</evidence>
<keyword evidence="2" id="KW-1185">Reference proteome</keyword>
<reference evidence="1 2" key="1">
    <citation type="journal article" date="2021" name="BMC Biol.">
        <title>Horizontally acquired antibacterial genes associated with adaptive radiation of ladybird beetles.</title>
        <authorList>
            <person name="Li H.S."/>
            <person name="Tang X.F."/>
            <person name="Huang Y.H."/>
            <person name="Xu Z.Y."/>
            <person name="Chen M.L."/>
            <person name="Du X.Y."/>
            <person name="Qiu B.Y."/>
            <person name="Chen P.T."/>
            <person name="Zhang W."/>
            <person name="Slipinski A."/>
            <person name="Escalona H.E."/>
            <person name="Waterhouse R.M."/>
            <person name="Zwick A."/>
            <person name="Pang H."/>
        </authorList>
    </citation>
    <scope>NUCLEOTIDE SEQUENCE [LARGE SCALE GENOMIC DNA]</scope>
    <source>
        <strain evidence="1">SYSU2018</strain>
    </source>
</reference>
<accession>A0ABD2N9J5</accession>
<dbReference type="AlphaFoldDB" id="A0ABD2N9J5"/>
<name>A0ABD2N9J5_9CUCU</name>
<comment type="caution">
    <text evidence="1">The sequence shown here is derived from an EMBL/GenBank/DDBJ whole genome shotgun (WGS) entry which is preliminary data.</text>
</comment>
<protein>
    <recommendedName>
        <fullName evidence="3">Reverse transcriptase</fullName>
    </recommendedName>
</protein>
<gene>
    <name evidence="1" type="ORF">HHI36_020085</name>
</gene>
<evidence type="ECO:0008006" key="3">
    <source>
        <dbReference type="Google" id="ProtNLM"/>
    </source>
</evidence>